<keyword evidence="4" id="KW-1185">Reference proteome</keyword>
<dbReference type="AlphaFoldDB" id="A0A1H1SR08"/>
<dbReference type="GO" id="GO:0016491">
    <property type="term" value="F:oxidoreductase activity"/>
    <property type="evidence" value="ECO:0007669"/>
    <property type="project" value="UniProtKB-KW"/>
</dbReference>
<gene>
    <name evidence="3" type="ORF">SAMN05444158_2242</name>
</gene>
<accession>A0A1H1SR08</accession>
<feature type="domain" description="FAD dependent oxidoreductase" evidence="2">
    <location>
        <begin position="9"/>
        <end position="396"/>
    </location>
</feature>
<dbReference type="PANTHER" id="PTHR13847">
    <property type="entry name" value="SARCOSINE DEHYDROGENASE-RELATED"/>
    <property type="match status" value="1"/>
</dbReference>
<evidence type="ECO:0000313" key="4">
    <source>
        <dbReference type="Proteomes" id="UP000243904"/>
    </source>
</evidence>
<evidence type="ECO:0000256" key="1">
    <source>
        <dbReference type="ARBA" id="ARBA00023002"/>
    </source>
</evidence>
<dbReference type="SUPFAM" id="SSF54373">
    <property type="entry name" value="FAD-linked reductases, C-terminal domain"/>
    <property type="match status" value="1"/>
</dbReference>
<dbReference type="PANTHER" id="PTHR13847:SF289">
    <property type="entry name" value="GLYCINE OXIDASE"/>
    <property type="match status" value="1"/>
</dbReference>
<dbReference type="Pfam" id="PF01266">
    <property type="entry name" value="DAO"/>
    <property type="match status" value="1"/>
</dbReference>
<reference evidence="4" key="1">
    <citation type="submission" date="2016-10" db="EMBL/GenBank/DDBJ databases">
        <authorList>
            <person name="Varghese N."/>
            <person name="Submissions S."/>
        </authorList>
    </citation>
    <scope>NUCLEOTIDE SEQUENCE [LARGE SCALE GENOMIC DNA]</scope>
    <source>
        <strain evidence="4">GAS369</strain>
    </source>
</reference>
<evidence type="ECO:0000313" key="3">
    <source>
        <dbReference type="EMBL" id="SDS49819.1"/>
    </source>
</evidence>
<organism evidence="3 4">
    <name type="scientific">Bradyrhizobium canariense</name>
    <dbReference type="NCBI Taxonomy" id="255045"/>
    <lineage>
        <taxon>Bacteria</taxon>
        <taxon>Pseudomonadati</taxon>
        <taxon>Pseudomonadota</taxon>
        <taxon>Alphaproteobacteria</taxon>
        <taxon>Hyphomicrobiales</taxon>
        <taxon>Nitrobacteraceae</taxon>
        <taxon>Bradyrhizobium</taxon>
    </lineage>
</organism>
<dbReference type="InterPro" id="IPR036188">
    <property type="entry name" value="FAD/NAD-bd_sf"/>
</dbReference>
<dbReference type="Gene3D" id="3.30.9.10">
    <property type="entry name" value="D-Amino Acid Oxidase, subunit A, domain 2"/>
    <property type="match status" value="1"/>
</dbReference>
<dbReference type="Gene3D" id="3.50.50.60">
    <property type="entry name" value="FAD/NAD(P)-binding domain"/>
    <property type="match status" value="2"/>
</dbReference>
<dbReference type="InterPro" id="IPR006076">
    <property type="entry name" value="FAD-dep_OxRdtase"/>
</dbReference>
<dbReference type="SUPFAM" id="SSF51905">
    <property type="entry name" value="FAD/NAD(P)-binding domain"/>
    <property type="match status" value="1"/>
</dbReference>
<evidence type="ECO:0000259" key="2">
    <source>
        <dbReference type="Pfam" id="PF01266"/>
    </source>
</evidence>
<name>A0A1H1SR08_9BRAD</name>
<proteinExistence type="predicted"/>
<dbReference type="RefSeq" id="WP_146687265.1">
    <property type="nucleotide sequence ID" value="NZ_LT629750.1"/>
</dbReference>
<dbReference type="Proteomes" id="UP000243904">
    <property type="component" value="Chromosome I"/>
</dbReference>
<protein>
    <submittedName>
        <fullName evidence="3">D-amino-acid dehydrogenase</fullName>
    </submittedName>
</protein>
<sequence>MTARNERSVLVIGAGIVGLCTGYELAKNGWDVSLFDPNPPGSQCSFGNAGALSSGSVAPLAMPGAVKDAFTMLVDSKGPLHLPFHYWFRAAPWLTSFVRASRRERVEQVAAALHELLKDSVSSHRQLAADVGCPELIRQTGQLHLYPDAQAMRKDDASWSLKRKYGLRVEYVDAKAINALEPAVSDNYRMGVFLPDEASVSDPLQYCRSIADALRARGGDFVQARVTSLVRSGDDWHISDGMRNWSGKHVVVSAGVWSGNLLATLGYKIPLISQRGYHVQVAQPGVSLSRIVVLADRKVFLNSMTEGLRIAGTVEIDSIDRPLNKPRALLLKDHAKAGLRDPVLENESTWMGHRPCLPDSMPVLGAVPNHPNLWCAFGHGHLGLTGSANTAKLIARALTRNSVENETSMFSVDRFN</sequence>
<dbReference type="EMBL" id="LT629750">
    <property type="protein sequence ID" value="SDS49819.1"/>
    <property type="molecule type" value="Genomic_DNA"/>
</dbReference>
<dbReference type="GO" id="GO:0005737">
    <property type="term" value="C:cytoplasm"/>
    <property type="evidence" value="ECO:0007669"/>
    <property type="project" value="TreeGrafter"/>
</dbReference>
<keyword evidence="1" id="KW-0560">Oxidoreductase</keyword>